<reference evidence="8 9" key="1">
    <citation type="journal article" date="2007" name="Proc. Natl. Acad. Sci. U.S.A.">
        <title>Independent sorting-out of thousands of duplicated gene pairs in two yeast species descended from a whole-genome duplication.</title>
        <authorList>
            <person name="Scannell D.R."/>
            <person name="Frank A.C."/>
            <person name="Conant G.C."/>
            <person name="Byrne K.P."/>
            <person name="Woolfit M."/>
            <person name="Wolfe K.H."/>
        </authorList>
    </citation>
    <scope>NUCLEOTIDE SEQUENCE [LARGE SCALE GENOMIC DNA]</scope>
    <source>
        <strain evidence="9">ATCC 22028 / DSM 70294 / BCRC 21397 / CBS 2163 / NBRC 10782 / NRRL Y-8283 / UCD 57-17</strain>
    </source>
</reference>
<evidence type="ECO:0000256" key="6">
    <source>
        <dbReference type="ARBA" id="ARBA00024238"/>
    </source>
</evidence>
<comment type="subcellular location">
    <subcellularLocation>
        <location evidence="1">Nucleus</location>
    </subcellularLocation>
</comment>
<evidence type="ECO:0000256" key="3">
    <source>
        <dbReference type="ARBA" id="ARBA00022737"/>
    </source>
</evidence>
<dbReference type="Proteomes" id="UP000000267">
    <property type="component" value="Unassembled WGS sequence"/>
</dbReference>
<dbReference type="InterPro" id="IPR001611">
    <property type="entry name" value="Leu-rich_rpt"/>
</dbReference>
<keyword evidence="9" id="KW-1185">Reference proteome</keyword>
<dbReference type="GO" id="GO:0030620">
    <property type="term" value="F:U2 snRNA binding"/>
    <property type="evidence" value="ECO:0007669"/>
    <property type="project" value="InterPro"/>
</dbReference>
<comment type="similarity">
    <text evidence="5">Belongs to the U2 small nuclear ribonucleoprotein A family.</text>
</comment>
<dbReference type="STRING" id="436907.A7TE75"/>
<dbReference type="PANTHER" id="PTHR10552:SF6">
    <property type="entry name" value="U2 SMALL NUCLEAR RIBONUCLEOPROTEIN A"/>
    <property type="match status" value="1"/>
</dbReference>
<dbReference type="SUPFAM" id="SSF52058">
    <property type="entry name" value="L domain-like"/>
    <property type="match status" value="1"/>
</dbReference>
<proteinExistence type="inferred from homology"/>
<dbReference type="eggNOG" id="KOG1644">
    <property type="taxonomic scope" value="Eukaryota"/>
</dbReference>
<evidence type="ECO:0000313" key="8">
    <source>
        <dbReference type="EMBL" id="EDO19397.1"/>
    </source>
</evidence>
<dbReference type="GO" id="GO:0000974">
    <property type="term" value="C:Prp19 complex"/>
    <property type="evidence" value="ECO:0007669"/>
    <property type="project" value="EnsemblFungi"/>
</dbReference>
<name>A7TE75_VANPO</name>
<accession>A7TE75</accession>
<evidence type="ECO:0000256" key="7">
    <source>
        <dbReference type="SAM" id="MobiDB-lite"/>
    </source>
</evidence>
<dbReference type="OMA" id="CHLEDYR"/>
<dbReference type="InterPro" id="IPR044640">
    <property type="entry name" value="RU2A"/>
</dbReference>
<dbReference type="RefSeq" id="XP_001647255.1">
    <property type="nucleotide sequence ID" value="XM_001647205.1"/>
</dbReference>
<dbReference type="GeneID" id="5547747"/>
<dbReference type="GO" id="GO:0000398">
    <property type="term" value="P:mRNA splicing, via spliceosome"/>
    <property type="evidence" value="ECO:0007669"/>
    <property type="project" value="EnsemblFungi"/>
</dbReference>
<evidence type="ECO:0000256" key="1">
    <source>
        <dbReference type="ARBA" id="ARBA00004123"/>
    </source>
</evidence>
<evidence type="ECO:0000256" key="5">
    <source>
        <dbReference type="ARBA" id="ARBA00024196"/>
    </source>
</evidence>
<dbReference type="PANTHER" id="PTHR10552">
    <property type="entry name" value="U2 SMALL NUCLEAR RIBONUCLEOPROTEIN A"/>
    <property type="match status" value="1"/>
</dbReference>
<dbReference type="InterPro" id="IPR032675">
    <property type="entry name" value="LRR_dom_sf"/>
</dbReference>
<sequence>MKFTPSIVLDAPAYYVNHFNGKCNSDKCLILRDLGLESDSEYMNQSFGYMNKPVNILDLTNNKISGLPNLKERTDIHTLLIARNRVSYIDGKLLPKRLENLVLGHNNITSLDELNGLKSGPKTLTNLCLRANDVCHMEGYREYIIKLMPHLQVLDFTKVTDKERKAAKSFELPKHKKQKTGDAKHKEPYDESVELINMVVKKMTKEEREDLKKQLANATTLDEILRLEKLLSGGVE</sequence>
<dbReference type="OrthoDB" id="433501at2759"/>
<dbReference type="KEGG" id="vpo:Kpol_1002p44"/>
<dbReference type="EMBL" id="DS480379">
    <property type="protein sequence ID" value="EDO19397.1"/>
    <property type="molecule type" value="Genomic_DNA"/>
</dbReference>
<dbReference type="InParanoid" id="A7TE75"/>
<dbReference type="PhylomeDB" id="A7TE75"/>
<evidence type="ECO:0000256" key="2">
    <source>
        <dbReference type="ARBA" id="ARBA00022614"/>
    </source>
</evidence>
<dbReference type="FunCoup" id="A7TE75">
    <property type="interactions" value="1348"/>
</dbReference>
<gene>
    <name evidence="8" type="ORF">Kpol_1002p44</name>
</gene>
<evidence type="ECO:0000313" key="9">
    <source>
        <dbReference type="Proteomes" id="UP000000267"/>
    </source>
</evidence>
<evidence type="ECO:0000256" key="4">
    <source>
        <dbReference type="ARBA" id="ARBA00023242"/>
    </source>
</evidence>
<dbReference type="HOGENOM" id="CLU_061027_3_0_1"/>
<dbReference type="AlphaFoldDB" id="A7TE75"/>
<dbReference type="Pfam" id="PF14580">
    <property type="entry name" value="LRR_9"/>
    <property type="match status" value="1"/>
</dbReference>
<dbReference type="GO" id="GO:0071004">
    <property type="term" value="C:U2-type prespliceosome"/>
    <property type="evidence" value="ECO:0007669"/>
    <property type="project" value="EnsemblFungi"/>
</dbReference>
<protein>
    <recommendedName>
        <fullName evidence="6">U2 small nuclear ribonucleoprotein A'</fullName>
    </recommendedName>
</protein>
<keyword evidence="2" id="KW-0433">Leucine-rich repeat</keyword>
<organism evidence="9">
    <name type="scientific">Vanderwaltozyma polyspora (strain ATCC 22028 / DSM 70294 / BCRC 21397 / CBS 2163 / NBRC 10782 / NRRL Y-8283 / UCD 57-17)</name>
    <name type="common">Kluyveromyces polysporus</name>
    <dbReference type="NCBI Taxonomy" id="436907"/>
    <lineage>
        <taxon>Eukaryota</taxon>
        <taxon>Fungi</taxon>
        <taxon>Dikarya</taxon>
        <taxon>Ascomycota</taxon>
        <taxon>Saccharomycotina</taxon>
        <taxon>Saccharomycetes</taxon>
        <taxon>Saccharomycetales</taxon>
        <taxon>Saccharomycetaceae</taxon>
        <taxon>Vanderwaltozyma</taxon>
    </lineage>
</organism>
<feature type="region of interest" description="Disordered" evidence="7">
    <location>
        <begin position="167"/>
        <end position="187"/>
    </location>
</feature>
<keyword evidence="3" id="KW-0677">Repeat</keyword>
<dbReference type="PROSITE" id="PS51450">
    <property type="entry name" value="LRR"/>
    <property type="match status" value="1"/>
</dbReference>
<dbReference type="Gene3D" id="3.80.10.10">
    <property type="entry name" value="Ribonuclease Inhibitor"/>
    <property type="match status" value="1"/>
</dbReference>
<dbReference type="GO" id="GO:0005686">
    <property type="term" value="C:U2 snRNP"/>
    <property type="evidence" value="ECO:0007669"/>
    <property type="project" value="EnsemblFungi"/>
</dbReference>
<keyword evidence="4" id="KW-0539">Nucleus</keyword>